<evidence type="ECO:0000259" key="1">
    <source>
        <dbReference type="Pfam" id="PF04965"/>
    </source>
</evidence>
<proteinExistence type="predicted"/>
<dbReference type="RefSeq" id="WP_160027157.1">
    <property type="nucleotide sequence ID" value="NZ_CP041764.1"/>
</dbReference>
<reference evidence="2 3" key="1">
    <citation type="submission" date="2019-07" db="EMBL/GenBank/DDBJ databases">
        <title>Serratia dokdonensis sp. nov., an elicitor of systemic resistance in Nicotiana Tabacum.</title>
        <authorList>
            <person name="Son J.-S."/>
            <person name="Hwang Y.-J."/>
            <person name="Lee S.-Y."/>
            <person name="Ghim S.-Y."/>
        </authorList>
    </citation>
    <scope>NUCLEOTIDE SEQUENCE [LARGE SCALE GENOMIC DNA]</scope>
    <source>
        <strain evidence="2 3">KUDC3025</strain>
    </source>
</reference>
<dbReference type="EMBL" id="CP041764">
    <property type="protein sequence ID" value="QHA85688.1"/>
    <property type="molecule type" value="Genomic_DNA"/>
</dbReference>
<feature type="domain" description="IraD/Gp25-like" evidence="1">
    <location>
        <begin position="14"/>
        <end position="96"/>
    </location>
</feature>
<evidence type="ECO:0000313" key="2">
    <source>
        <dbReference type="EMBL" id="QHA85688.1"/>
    </source>
</evidence>
<dbReference type="InterPro" id="IPR007048">
    <property type="entry name" value="IraD/Gp25-like"/>
</dbReference>
<accession>A0ABX6GHD4</accession>
<evidence type="ECO:0000313" key="3">
    <source>
        <dbReference type="Proteomes" id="UP000430368"/>
    </source>
</evidence>
<dbReference type="SUPFAM" id="SSF160719">
    <property type="entry name" value="gpW/gp25-like"/>
    <property type="match status" value="1"/>
</dbReference>
<gene>
    <name evidence="2" type="ORF">FO014_01105</name>
</gene>
<protein>
    <submittedName>
        <fullName evidence="2">Baseplate assembly protein</fullName>
    </submittedName>
</protein>
<sequence>MQGMSRLTGKPLSGLDHIRQSVQDILSTPVGTRVMRPGYGSNLIDLVDHPADRTTTMRVVMAAAGALARWEPRIVINSIDVLQVGNGVIRLSIHATDVETQRAVLLENIEL</sequence>
<keyword evidence="3" id="KW-1185">Reference proteome</keyword>
<dbReference type="Pfam" id="PF04965">
    <property type="entry name" value="GPW_gp25"/>
    <property type="match status" value="1"/>
</dbReference>
<name>A0ABX6GHD4_9GAMM</name>
<dbReference type="Proteomes" id="UP000430368">
    <property type="component" value="Chromosome"/>
</dbReference>
<dbReference type="Gene3D" id="3.10.450.40">
    <property type="match status" value="1"/>
</dbReference>
<organism evidence="2 3">
    <name type="scientific">Serratia rhizosphaerae</name>
    <dbReference type="NCBI Taxonomy" id="2597702"/>
    <lineage>
        <taxon>Bacteria</taxon>
        <taxon>Pseudomonadati</taxon>
        <taxon>Pseudomonadota</taxon>
        <taxon>Gammaproteobacteria</taxon>
        <taxon>Enterobacterales</taxon>
        <taxon>Yersiniaceae</taxon>
        <taxon>Serratia</taxon>
    </lineage>
</organism>